<keyword evidence="2 7" id="KW-0813">Transport</keyword>
<feature type="transmembrane region" description="Helical" evidence="7">
    <location>
        <begin position="251"/>
        <end position="269"/>
    </location>
</feature>
<evidence type="ECO:0000256" key="4">
    <source>
        <dbReference type="ARBA" id="ARBA00022692"/>
    </source>
</evidence>
<evidence type="ECO:0000256" key="7">
    <source>
        <dbReference type="RuleBase" id="RU363032"/>
    </source>
</evidence>
<evidence type="ECO:0000256" key="8">
    <source>
        <dbReference type="SAM" id="MobiDB-lite"/>
    </source>
</evidence>
<reference evidence="10 11" key="1">
    <citation type="submission" date="2022-10" db="EMBL/GenBank/DDBJ databases">
        <title>The complete genomes of actinobacterial strains from the NBC collection.</title>
        <authorList>
            <person name="Joergensen T.S."/>
            <person name="Alvarez Arevalo M."/>
            <person name="Sterndorff E.B."/>
            <person name="Faurdal D."/>
            <person name="Vuksanovic O."/>
            <person name="Mourched A.-S."/>
            <person name="Charusanti P."/>
            <person name="Shaw S."/>
            <person name="Blin K."/>
            <person name="Weber T."/>
        </authorList>
    </citation>
    <scope>NUCLEOTIDE SEQUENCE [LARGE SCALE GENOMIC DNA]</scope>
    <source>
        <strain evidence="10 11">NBC_00456</strain>
    </source>
</reference>
<sequence>MSASGSTPVLTKPAGTATGPGGVGGGRVRRTLDRARAPLRGLSGLAGLVVLLEVLPHTGVVSADYLPPASEMGRALWQLLGEDAFWTALGDTLTGWGLGLAIAVVAGVVAGVVIGSVPVLRAVTASTIEFLRPIPSVALIPVAVLLYGTDLESKLLLVVYASFWQVLVQVLAGMQDVDPVAEDTARSYRMGSWGRVRYVLWPTALPYVMTGVRLAATVALVLTITAELVIGSPGLGNQLAVAQTSGAVPRVYALVLVTGLLGVAVNLVARAVERRALHWHQSMRREGQR</sequence>
<dbReference type="PANTHER" id="PTHR30151">
    <property type="entry name" value="ALKANE SULFONATE ABC TRANSPORTER-RELATED, MEMBRANE SUBUNIT"/>
    <property type="match status" value="1"/>
</dbReference>
<evidence type="ECO:0000313" key="11">
    <source>
        <dbReference type="Proteomes" id="UP001341259"/>
    </source>
</evidence>
<evidence type="ECO:0000259" key="9">
    <source>
        <dbReference type="PROSITE" id="PS50928"/>
    </source>
</evidence>
<accession>A0ABZ1NR88</accession>
<protein>
    <submittedName>
        <fullName evidence="10">ABC transporter permease</fullName>
    </submittedName>
</protein>
<gene>
    <name evidence="10" type="ORF">OHB29_13325</name>
</gene>
<keyword evidence="5 7" id="KW-1133">Transmembrane helix</keyword>
<name>A0ABZ1NR88_STRVL</name>
<dbReference type="PROSITE" id="PS50928">
    <property type="entry name" value="ABC_TM1"/>
    <property type="match status" value="1"/>
</dbReference>
<feature type="transmembrane region" description="Helical" evidence="7">
    <location>
        <begin position="96"/>
        <end position="118"/>
    </location>
</feature>
<proteinExistence type="inferred from homology"/>
<keyword evidence="6 7" id="KW-0472">Membrane</keyword>
<keyword evidence="4 7" id="KW-0812">Transmembrane</keyword>
<keyword evidence="11" id="KW-1185">Reference proteome</keyword>
<evidence type="ECO:0000256" key="3">
    <source>
        <dbReference type="ARBA" id="ARBA00022475"/>
    </source>
</evidence>
<dbReference type="Pfam" id="PF00528">
    <property type="entry name" value="BPD_transp_1"/>
    <property type="match status" value="1"/>
</dbReference>
<dbReference type="Gene3D" id="1.10.3720.10">
    <property type="entry name" value="MetI-like"/>
    <property type="match status" value="1"/>
</dbReference>
<evidence type="ECO:0000256" key="2">
    <source>
        <dbReference type="ARBA" id="ARBA00022448"/>
    </source>
</evidence>
<feature type="region of interest" description="Disordered" evidence="8">
    <location>
        <begin position="1"/>
        <end position="27"/>
    </location>
</feature>
<dbReference type="InterPro" id="IPR035906">
    <property type="entry name" value="MetI-like_sf"/>
</dbReference>
<dbReference type="Proteomes" id="UP001341259">
    <property type="component" value="Chromosome"/>
</dbReference>
<keyword evidence="3" id="KW-1003">Cell membrane</keyword>
<evidence type="ECO:0000313" key="10">
    <source>
        <dbReference type="EMBL" id="WUG93949.1"/>
    </source>
</evidence>
<dbReference type="CDD" id="cd06261">
    <property type="entry name" value="TM_PBP2"/>
    <property type="match status" value="1"/>
</dbReference>
<dbReference type="SUPFAM" id="SSF161098">
    <property type="entry name" value="MetI-like"/>
    <property type="match status" value="1"/>
</dbReference>
<comment type="subcellular location">
    <subcellularLocation>
        <location evidence="1 7">Cell membrane</location>
        <topology evidence="1 7">Multi-pass membrane protein</topology>
    </subcellularLocation>
</comment>
<dbReference type="InterPro" id="IPR000515">
    <property type="entry name" value="MetI-like"/>
</dbReference>
<evidence type="ECO:0000256" key="1">
    <source>
        <dbReference type="ARBA" id="ARBA00004651"/>
    </source>
</evidence>
<comment type="similarity">
    <text evidence="7">Belongs to the binding-protein-dependent transport system permease family.</text>
</comment>
<dbReference type="EMBL" id="CP107906">
    <property type="protein sequence ID" value="WUG93949.1"/>
    <property type="molecule type" value="Genomic_DNA"/>
</dbReference>
<evidence type="ECO:0000256" key="6">
    <source>
        <dbReference type="ARBA" id="ARBA00023136"/>
    </source>
</evidence>
<feature type="domain" description="ABC transmembrane type-1" evidence="9">
    <location>
        <begin position="89"/>
        <end position="269"/>
    </location>
</feature>
<feature type="transmembrane region" description="Helical" evidence="7">
    <location>
        <begin position="198"/>
        <end position="231"/>
    </location>
</feature>
<dbReference type="RefSeq" id="WP_328338194.1">
    <property type="nucleotide sequence ID" value="NZ_CP107906.1"/>
</dbReference>
<evidence type="ECO:0000256" key="5">
    <source>
        <dbReference type="ARBA" id="ARBA00022989"/>
    </source>
</evidence>
<feature type="transmembrane region" description="Helical" evidence="7">
    <location>
        <begin position="37"/>
        <end position="55"/>
    </location>
</feature>
<organism evidence="10 11">
    <name type="scientific">Streptomyces violaceus</name>
    <name type="common">Streptomyces venezuelae</name>
    <dbReference type="NCBI Taxonomy" id="1936"/>
    <lineage>
        <taxon>Bacteria</taxon>
        <taxon>Bacillati</taxon>
        <taxon>Actinomycetota</taxon>
        <taxon>Actinomycetes</taxon>
        <taxon>Kitasatosporales</taxon>
        <taxon>Streptomycetaceae</taxon>
        <taxon>Streptomyces</taxon>
    </lineage>
</organism>
<dbReference type="PANTHER" id="PTHR30151:SF25">
    <property type="entry name" value="TAURINE TRANSPORT SYSTEM PERMEASE PROTEIN TAUC"/>
    <property type="match status" value="1"/>
</dbReference>